<protein>
    <submittedName>
        <fullName evidence="3">Uncharacterized protein</fullName>
    </submittedName>
</protein>
<comment type="caution">
    <text evidence="3">The sequence shown here is derived from an EMBL/GenBank/DDBJ whole genome shotgun (WGS) entry which is preliminary data.</text>
</comment>
<reference evidence="3 4" key="1">
    <citation type="journal article" date="2017" name="Elife">
        <title>Extensive horizontal gene transfer in cheese-associated bacteria.</title>
        <authorList>
            <person name="Bonham K.S."/>
            <person name="Wolfe B.E."/>
            <person name="Dutton R.J."/>
        </authorList>
    </citation>
    <scope>NUCLEOTIDE SEQUENCE [LARGE SCALE GENOMIC DNA]</scope>
    <source>
        <strain evidence="3 4">947_7</strain>
    </source>
</reference>
<organism evidence="3 4">
    <name type="scientific">Brevibacterium aurantiacum</name>
    <dbReference type="NCBI Taxonomy" id="273384"/>
    <lineage>
        <taxon>Bacteria</taxon>
        <taxon>Bacillati</taxon>
        <taxon>Actinomycetota</taxon>
        <taxon>Actinomycetes</taxon>
        <taxon>Micrococcales</taxon>
        <taxon>Brevibacteriaceae</taxon>
        <taxon>Brevibacterium</taxon>
    </lineage>
</organism>
<evidence type="ECO:0000256" key="1">
    <source>
        <dbReference type="SAM" id="Coils"/>
    </source>
</evidence>
<gene>
    <name evidence="3" type="ORF">CIK64_15255</name>
</gene>
<evidence type="ECO:0000313" key="3">
    <source>
        <dbReference type="EMBL" id="PCC45528.1"/>
    </source>
</evidence>
<dbReference type="RefSeq" id="WP_096162850.1">
    <property type="nucleotide sequence ID" value="NZ_NRGP01000023.1"/>
</dbReference>
<feature type="compositionally biased region" description="Basic and acidic residues" evidence="2">
    <location>
        <begin position="9"/>
        <end position="21"/>
    </location>
</feature>
<keyword evidence="1" id="KW-0175">Coiled coil</keyword>
<evidence type="ECO:0000313" key="4">
    <source>
        <dbReference type="Proteomes" id="UP000217564"/>
    </source>
</evidence>
<name>A0A2A3Z1Y0_BREAU</name>
<proteinExistence type="predicted"/>
<sequence>MSSSSQATPEDRAEAAARDLADTGVPVTARAIREAASVRMAVAAAAARAWKEAVADETPESIPEVPGDVRGRLEAIWADAYRAARADIVPERDRLATDVEQLHAEVAGLTADVEAVEGERDAAAAEHSQVREALSAAETEVHKLAETIKLRETTVEDLREHVGKLEATNTSLLDRLTAIVDRLPTSSSETQ</sequence>
<dbReference type="AlphaFoldDB" id="A0A2A3Z1Y0"/>
<feature type="coiled-coil region" evidence="1">
    <location>
        <begin position="99"/>
        <end position="140"/>
    </location>
</feature>
<dbReference type="Proteomes" id="UP000217564">
    <property type="component" value="Unassembled WGS sequence"/>
</dbReference>
<dbReference type="EMBL" id="NRGP01000023">
    <property type="protein sequence ID" value="PCC45528.1"/>
    <property type="molecule type" value="Genomic_DNA"/>
</dbReference>
<dbReference type="Gene3D" id="1.10.287.1490">
    <property type="match status" value="1"/>
</dbReference>
<evidence type="ECO:0000256" key="2">
    <source>
        <dbReference type="SAM" id="MobiDB-lite"/>
    </source>
</evidence>
<accession>A0A2A3Z1Y0</accession>
<feature type="region of interest" description="Disordered" evidence="2">
    <location>
        <begin position="1"/>
        <end position="24"/>
    </location>
</feature>